<gene>
    <name evidence="1" type="ordered locus">Dshi_3843</name>
</gene>
<name>A8LTK6_DINSH</name>
<evidence type="ECO:0000313" key="2">
    <source>
        <dbReference type="Proteomes" id="UP000006833"/>
    </source>
</evidence>
<geneLocation type="plasmid" evidence="1 2">
    <name>pDSHI02</name>
</geneLocation>
<evidence type="ECO:0000313" key="1">
    <source>
        <dbReference type="EMBL" id="ABV95573.1"/>
    </source>
</evidence>
<protein>
    <submittedName>
        <fullName evidence="1">Uncharacterized protein</fullName>
    </submittedName>
</protein>
<keyword evidence="1" id="KW-0614">Plasmid</keyword>
<dbReference type="AlphaFoldDB" id="A8LTK6"/>
<reference evidence="2" key="1">
    <citation type="journal article" date="2010" name="ISME J.">
        <title>The complete genome sequence of the algal symbiont Dinoroseobacter shibae: a hitchhiker's guide to life in the sea.</title>
        <authorList>
            <person name="Wagner-Dobler I."/>
            <person name="Ballhausen B."/>
            <person name="Berger M."/>
            <person name="Brinkhoff T."/>
            <person name="Buchholz I."/>
            <person name="Bunk B."/>
            <person name="Cypionka H."/>
            <person name="Daniel R."/>
            <person name="Drepper T."/>
            <person name="Gerdts G."/>
            <person name="Hahnke S."/>
            <person name="Han C."/>
            <person name="Jahn D."/>
            <person name="Kalhoefer D."/>
            <person name="Kiss H."/>
            <person name="Klenk H.P."/>
            <person name="Kyrpides N."/>
            <person name="Liebl W."/>
            <person name="Liesegang H."/>
            <person name="Meincke L."/>
            <person name="Pati A."/>
            <person name="Petersen J."/>
            <person name="Piekarski T."/>
            <person name="Pommerenke C."/>
            <person name="Pradella S."/>
            <person name="Pukall R."/>
            <person name="Rabus R."/>
            <person name="Stackebrandt E."/>
            <person name="Thole S."/>
            <person name="Thompson L."/>
            <person name="Tielen P."/>
            <person name="Tomasch J."/>
            <person name="von Jan M."/>
            <person name="Wanphrut N."/>
            <person name="Wichels A."/>
            <person name="Zech H."/>
            <person name="Simon M."/>
        </authorList>
    </citation>
    <scope>NUCLEOTIDE SEQUENCE [LARGE SCALE GENOMIC DNA]</scope>
    <source>
        <strain evidence="2">DSM 16493 / NCIMB 14021 / DFL 12</strain>
        <plasmid evidence="2">Plasmid pDSHI02</plasmid>
    </source>
</reference>
<dbReference type="Proteomes" id="UP000006833">
    <property type="component" value="Plasmid pDSHI02"/>
</dbReference>
<sequence length="138" mass="14676">MHGMARSAMLDPCLFKESNVVAPHALLFTRNVLEAEDLSEMLRALRGWEAATCRDLAAALELATRAGARLQMAFVTPPVPALEDSGLLIALRGTGARIVVIDLDAAAAGPLGVETLARPFTAEQVRDLLDSDPRARSG</sequence>
<accession>A8LTK6</accession>
<dbReference type="KEGG" id="dsh:Dshi_3843"/>
<proteinExistence type="predicted"/>
<dbReference type="HOGENOM" id="CLU_1851986_0_0_5"/>
<dbReference type="EMBL" id="CP000832">
    <property type="protein sequence ID" value="ABV95573.1"/>
    <property type="molecule type" value="Genomic_DNA"/>
</dbReference>
<organism evidence="1 2">
    <name type="scientific">Dinoroseobacter shibae (strain DSM 16493 / NCIMB 14021 / DFL 12)</name>
    <dbReference type="NCBI Taxonomy" id="398580"/>
    <lineage>
        <taxon>Bacteria</taxon>
        <taxon>Pseudomonadati</taxon>
        <taxon>Pseudomonadota</taxon>
        <taxon>Alphaproteobacteria</taxon>
        <taxon>Rhodobacterales</taxon>
        <taxon>Roseobacteraceae</taxon>
        <taxon>Dinoroseobacter</taxon>
    </lineage>
</organism>
<keyword evidence="2" id="KW-1185">Reference proteome</keyword>